<accession>A0ABT7N4C1</accession>
<dbReference type="InterPro" id="IPR011059">
    <property type="entry name" value="Metal-dep_hydrolase_composite"/>
</dbReference>
<dbReference type="InterPro" id="IPR006680">
    <property type="entry name" value="Amidohydro-rel"/>
</dbReference>
<evidence type="ECO:0000256" key="1">
    <source>
        <dbReference type="ARBA" id="ARBA00022801"/>
    </source>
</evidence>
<dbReference type="SUPFAM" id="SSF51338">
    <property type="entry name" value="Composite domain of metallo-dependent hydrolases"/>
    <property type="match status" value="2"/>
</dbReference>
<keyword evidence="4" id="KW-1185">Reference proteome</keyword>
<dbReference type="PANTHER" id="PTHR43794">
    <property type="entry name" value="AMINOHYDROLASE SSNA-RELATED"/>
    <property type="match status" value="1"/>
</dbReference>
<dbReference type="Gene3D" id="3.20.20.140">
    <property type="entry name" value="Metal-dependent hydrolases"/>
    <property type="match status" value="1"/>
</dbReference>
<proteinExistence type="predicted"/>
<evidence type="ECO:0000313" key="4">
    <source>
        <dbReference type="Proteomes" id="UP001235064"/>
    </source>
</evidence>
<dbReference type="NCBIfam" id="NF004801">
    <property type="entry name" value="PRK06151.1"/>
    <property type="match status" value="1"/>
</dbReference>
<gene>
    <name evidence="3" type="ORF">QSV35_19605</name>
</gene>
<dbReference type="Proteomes" id="UP001235064">
    <property type="component" value="Unassembled WGS sequence"/>
</dbReference>
<evidence type="ECO:0000259" key="2">
    <source>
        <dbReference type="Pfam" id="PF01979"/>
    </source>
</evidence>
<dbReference type="Pfam" id="PF01979">
    <property type="entry name" value="Amidohydro_1"/>
    <property type="match status" value="1"/>
</dbReference>
<evidence type="ECO:0000313" key="3">
    <source>
        <dbReference type="EMBL" id="MDL9981542.1"/>
    </source>
</evidence>
<dbReference type="RefSeq" id="WP_286290683.1">
    <property type="nucleotide sequence ID" value="NZ_JASXSZ010000009.1"/>
</dbReference>
<dbReference type="InterPro" id="IPR050287">
    <property type="entry name" value="MTA/SAH_deaminase"/>
</dbReference>
<sequence length="488" mass="52490">MTVLLTAAHVLAHEGGGPFLLRDGAVLVDGTTIAWVGPAHAAPHADERIDLGAALLMPGLIDLEGLADVDHLQLDSWHDDAGYALLRWSRAYADSGPRGALSDEDRRIMRRYAVAQLALHGITTFMPIASEVHTAWAETHDDIVEVARAAQEFGLRTFLGPSYRSGVPVAEADGTPATAWDEERGAEGLAEAVRFLDTVESWGDPLVTGVLAPCRIENVSEELLRETGRIAAERDVLVRVHAFQELDERSHFADVAGTTQLGLLARTGLLNERLVIAHGVYLDVHSDVHGEDRGELAAIAAAGASIVHCPLTNARYAFLLEGLSRYLDAGINIAMGTDSFPPDLVRAIDEGVQLSKAQHGDLTRGMLAEYVEAATLGGARALRRPDLGRIAPGAAADVVAFALDDVRLGAVEDPLRTLTLAGSGRDARFSMVAGRIVMRDGLLPGVDLEELRREGQRVFDLLRASYAERSWADVTPDDLFPPTFPVRS</sequence>
<comment type="caution">
    <text evidence="3">The sequence shown here is derived from an EMBL/GenBank/DDBJ whole genome shotgun (WGS) entry which is preliminary data.</text>
</comment>
<protein>
    <submittedName>
        <fullName evidence="3">Chlorohydrolase family protein</fullName>
    </submittedName>
</protein>
<dbReference type="InterPro" id="IPR032466">
    <property type="entry name" value="Metal_Hydrolase"/>
</dbReference>
<dbReference type="SUPFAM" id="SSF51556">
    <property type="entry name" value="Metallo-dependent hydrolases"/>
    <property type="match status" value="1"/>
</dbReference>
<dbReference type="Gene3D" id="2.30.40.10">
    <property type="entry name" value="Urease, subunit C, domain 1"/>
    <property type="match status" value="1"/>
</dbReference>
<feature type="domain" description="Amidohydrolase-related" evidence="2">
    <location>
        <begin position="56"/>
        <end position="437"/>
    </location>
</feature>
<keyword evidence="1" id="KW-0378">Hydrolase</keyword>
<name>A0ABT7N4C1_9MICO</name>
<dbReference type="PANTHER" id="PTHR43794:SF11">
    <property type="entry name" value="AMIDOHYDROLASE-RELATED DOMAIN-CONTAINING PROTEIN"/>
    <property type="match status" value="1"/>
</dbReference>
<reference evidence="3 4" key="1">
    <citation type="submission" date="2023-06" db="EMBL/GenBank/DDBJ databases">
        <title>Microbacterium sp. nov., isolated from a waste landfill.</title>
        <authorList>
            <person name="Wen W."/>
        </authorList>
    </citation>
    <scope>NUCLEOTIDE SEQUENCE [LARGE SCALE GENOMIC DNA]</scope>
    <source>
        <strain evidence="3 4">ASV49</strain>
    </source>
</reference>
<organism evidence="3 4">
    <name type="scientific">Microbacterium candidum</name>
    <dbReference type="NCBI Taxonomy" id="3041922"/>
    <lineage>
        <taxon>Bacteria</taxon>
        <taxon>Bacillati</taxon>
        <taxon>Actinomycetota</taxon>
        <taxon>Actinomycetes</taxon>
        <taxon>Micrococcales</taxon>
        <taxon>Microbacteriaceae</taxon>
        <taxon>Microbacterium</taxon>
    </lineage>
</organism>
<dbReference type="EMBL" id="JASXSZ010000009">
    <property type="protein sequence ID" value="MDL9981542.1"/>
    <property type="molecule type" value="Genomic_DNA"/>
</dbReference>